<evidence type="ECO:0000313" key="2">
    <source>
        <dbReference type="Proteomes" id="UP000644699"/>
    </source>
</evidence>
<keyword evidence="2" id="KW-1185">Reference proteome</keyword>
<dbReference type="EMBL" id="BMIQ01000002">
    <property type="protein sequence ID" value="GGD96495.1"/>
    <property type="molecule type" value="Genomic_DNA"/>
</dbReference>
<name>A0A916ZGK0_9HYPH</name>
<dbReference type="Proteomes" id="UP000644699">
    <property type="component" value="Unassembled WGS sequence"/>
</dbReference>
<organism evidence="1 2">
    <name type="scientific">Aureimonas endophytica</name>
    <dbReference type="NCBI Taxonomy" id="2027858"/>
    <lineage>
        <taxon>Bacteria</taxon>
        <taxon>Pseudomonadati</taxon>
        <taxon>Pseudomonadota</taxon>
        <taxon>Alphaproteobacteria</taxon>
        <taxon>Hyphomicrobiales</taxon>
        <taxon>Aurantimonadaceae</taxon>
        <taxon>Aureimonas</taxon>
    </lineage>
</organism>
<gene>
    <name evidence="1" type="ORF">GCM10011390_14120</name>
</gene>
<dbReference type="RefSeq" id="WP_244639367.1">
    <property type="nucleotide sequence ID" value="NZ_BMIQ01000002.1"/>
</dbReference>
<dbReference type="AlphaFoldDB" id="A0A916ZGK0"/>
<reference evidence="1" key="2">
    <citation type="submission" date="2020-09" db="EMBL/GenBank/DDBJ databases">
        <authorList>
            <person name="Sun Q."/>
            <person name="Zhou Y."/>
        </authorList>
    </citation>
    <scope>NUCLEOTIDE SEQUENCE</scope>
    <source>
        <strain evidence="1">CGMCC 1.15367</strain>
    </source>
</reference>
<comment type="caution">
    <text evidence="1">The sequence shown here is derived from an EMBL/GenBank/DDBJ whole genome shotgun (WGS) entry which is preliminary data.</text>
</comment>
<accession>A0A916ZGK0</accession>
<protein>
    <submittedName>
        <fullName evidence="1">Uncharacterized protein</fullName>
    </submittedName>
</protein>
<evidence type="ECO:0000313" key="1">
    <source>
        <dbReference type="EMBL" id="GGD96495.1"/>
    </source>
</evidence>
<proteinExistence type="predicted"/>
<reference evidence="1" key="1">
    <citation type="journal article" date="2014" name="Int. J. Syst. Evol. Microbiol.">
        <title>Complete genome sequence of Corynebacterium casei LMG S-19264T (=DSM 44701T), isolated from a smear-ripened cheese.</title>
        <authorList>
            <consortium name="US DOE Joint Genome Institute (JGI-PGF)"/>
            <person name="Walter F."/>
            <person name="Albersmeier A."/>
            <person name="Kalinowski J."/>
            <person name="Ruckert C."/>
        </authorList>
    </citation>
    <scope>NUCLEOTIDE SEQUENCE</scope>
    <source>
        <strain evidence="1">CGMCC 1.15367</strain>
    </source>
</reference>
<sequence length="219" mass="24162">MDGRGFACVEGFLSDVELAWAKAFVASAINKAGGTYVGFVGKSAVAGSGLDRLAEDAGFQSIFTRLYRHAVKRPPPPIEFYQLLRCLTGTAAADHSLNFHYDSYVITGLIPIEIPTEGQTGDFLMVPNTRPIRTSYAANLADKMLVDNRLSQLVLRRLRLRAQGPVTRIKMVPGNLYFFWGYRSIHTNEPCDPDKVRATAVFHYANPHAGSGLRSRLGR</sequence>